<dbReference type="InterPro" id="IPR011010">
    <property type="entry name" value="DNA_brk_join_enz"/>
</dbReference>
<dbReference type="GO" id="GO:0015074">
    <property type="term" value="P:DNA integration"/>
    <property type="evidence" value="ECO:0007669"/>
    <property type="project" value="UniProtKB-KW"/>
</dbReference>
<dbReference type="InterPro" id="IPR050090">
    <property type="entry name" value="Tyrosine_recombinase_XerCD"/>
</dbReference>
<organism evidence="8 9">
    <name type="scientific">Aliarcobacter butzleri</name>
    <dbReference type="NCBI Taxonomy" id="28197"/>
    <lineage>
        <taxon>Bacteria</taxon>
        <taxon>Pseudomonadati</taxon>
        <taxon>Campylobacterota</taxon>
        <taxon>Epsilonproteobacteria</taxon>
        <taxon>Campylobacterales</taxon>
        <taxon>Arcobacteraceae</taxon>
        <taxon>Aliarcobacter</taxon>
    </lineage>
</organism>
<evidence type="ECO:0000256" key="5">
    <source>
        <dbReference type="PROSITE-ProRule" id="PRU01248"/>
    </source>
</evidence>
<dbReference type="CDD" id="cd00796">
    <property type="entry name" value="INT_Rci_Hp1_C"/>
    <property type="match status" value="1"/>
</dbReference>
<comment type="caution">
    <text evidence="8">The sequence shown here is derived from an EMBL/GenBank/DDBJ whole genome shotgun (WGS) entry which is preliminary data.</text>
</comment>
<dbReference type="RefSeq" id="WP_284093555.1">
    <property type="nucleotide sequence ID" value="NZ_JAQTJC010000012.1"/>
</dbReference>
<dbReference type="InterPro" id="IPR010998">
    <property type="entry name" value="Integrase_recombinase_N"/>
</dbReference>
<dbReference type="InterPro" id="IPR013762">
    <property type="entry name" value="Integrase-like_cat_sf"/>
</dbReference>
<dbReference type="Pfam" id="PF00589">
    <property type="entry name" value="Phage_integrase"/>
    <property type="match status" value="1"/>
</dbReference>
<gene>
    <name evidence="8" type="ORF">PT517_10410</name>
</gene>
<comment type="similarity">
    <text evidence="1">Belongs to the 'phage' integrase family.</text>
</comment>
<feature type="domain" description="Tyr recombinase" evidence="6">
    <location>
        <begin position="192"/>
        <end position="367"/>
    </location>
</feature>
<protein>
    <submittedName>
        <fullName evidence="8">Site-specific integrase</fullName>
    </submittedName>
</protein>
<dbReference type="EMBL" id="JAQTJK010000015">
    <property type="protein sequence ID" value="MDK2042185.1"/>
    <property type="molecule type" value="Genomic_DNA"/>
</dbReference>
<accession>A0AAW6VHN8</accession>
<evidence type="ECO:0000256" key="2">
    <source>
        <dbReference type="ARBA" id="ARBA00022908"/>
    </source>
</evidence>
<dbReference type="GO" id="GO:0003677">
    <property type="term" value="F:DNA binding"/>
    <property type="evidence" value="ECO:0007669"/>
    <property type="project" value="UniProtKB-UniRule"/>
</dbReference>
<dbReference type="SUPFAM" id="SSF56349">
    <property type="entry name" value="DNA breaking-rejoining enzymes"/>
    <property type="match status" value="1"/>
</dbReference>
<evidence type="ECO:0000313" key="9">
    <source>
        <dbReference type="Proteomes" id="UP001237501"/>
    </source>
</evidence>
<dbReference type="Proteomes" id="UP001237501">
    <property type="component" value="Unassembled WGS sequence"/>
</dbReference>
<keyword evidence="2" id="KW-0229">DNA integration</keyword>
<dbReference type="InterPro" id="IPR053876">
    <property type="entry name" value="Phage_int_M"/>
</dbReference>
<dbReference type="PROSITE" id="PS51900">
    <property type="entry name" value="CB"/>
    <property type="match status" value="1"/>
</dbReference>
<evidence type="ECO:0000313" key="8">
    <source>
        <dbReference type="EMBL" id="MDK2042185.1"/>
    </source>
</evidence>
<dbReference type="PANTHER" id="PTHR30349:SF64">
    <property type="entry name" value="PROPHAGE INTEGRASE INTD-RELATED"/>
    <property type="match status" value="1"/>
</dbReference>
<keyword evidence="3 5" id="KW-0238">DNA-binding</keyword>
<reference evidence="8" key="2">
    <citation type="submission" date="2023-02" db="EMBL/GenBank/DDBJ databases">
        <authorList>
            <person name="Concha-Toloza M."/>
            <person name="Lopez-Cantillo M."/>
            <person name="Molina-Mora J."/>
            <person name="Collado L."/>
        </authorList>
    </citation>
    <scope>NUCLEOTIDE SEQUENCE</scope>
    <source>
        <strain evidence="8">FR1p153A2</strain>
    </source>
</reference>
<evidence type="ECO:0000256" key="3">
    <source>
        <dbReference type="ARBA" id="ARBA00023125"/>
    </source>
</evidence>
<dbReference type="PROSITE" id="PS51898">
    <property type="entry name" value="TYR_RECOMBINASE"/>
    <property type="match status" value="1"/>
</dbReference>
<dbReference type="AlphaFoldDB" id="A0AAW6VHN8"/>
<dbReference type="InterPro" id="IPR044068">
    <property type="entry name" value="CB"/>
</dbReference>
<dbReference type="InterPro" id="IPR002104">
    <property type="entry name" value="Integrase_catalytic"/>
</dbReference>
<proteinExistence type="inferred from homology"/>
<evidence type="ECO:0000259" key="7">
    <source>
        <dbReference type="PROSITE" id="PS51900"/>
    </source>
</evidence>
<dbReference type="Pfam" id="PF22022">
    <property type="entry name" value="Phage_int_M"/>
    <property type="match status" value="1"/>
</dbReference>
<keyword evidence="4" id="KW-0233">DNA recombination</keyword>
<name>A0AAW6VHN8_9BACT</name>
<evidence type="ECO:0000256" key="4">
    <source>
        <dbReference type="ARBA" id="ARBA00023172"/>
    </source>
</evidence>
<sequence length="371" mass="43486">MQFKTLPKKIPTNEEGIFYKSIINENGKEIDKTYIIRYRENNIDKLKTVGKYSQGIRINYCKQVRNEILMKMRLGEEPPAIVKKKRKTITTLDNFAEIYFKEKELEVKDIEKIKKSYINHIKQFLGHRDVDEITSDDIKEVQKFKRNVLAERTVNALIQIIGAIYNVAIQKDLFKGNNPVNKSIKRVNVDNKRERYLTLEEINILLNEVKNEEYLYTFVKLALQTGGRMGTILSITKKDIKLESNTIQLKDHKNNSTYLGFFNNELKFLLEKRIKNLNANDFIIDRGKQVIQDRLTKIYNKYFNIGLANDDRKNRVVTHTLRHTFASHLAIKGTPIYTIQKLMNHKDITMTLRYAKLAPDSGKEMVLDLYS</sequence>
<evidence type="ECO:0000259" key="6">
    <source>
        <dbReference type="PROSITE" id="PS51898"/>
    </source>
</evidence>
<dbReference type="GO" id="GO:0006310">
    <property type="term" value="P:DNA recombination"/>
    <property type="evidence" value="ECO:0007669"/>
    <property type="project" value="UniProtKB-KW"/>
</dbReference>
<evidence type="ECO:0000256" key="1">
    <source>
        <dbReference type="ARBA" id="ARBA00008857"/>
    </source>
</evidence>
<reference evidence="8" key="1">
    <citation type="journal article" date="2023" name="Antibiotics">
        <title>Genomic Characterization of Antibiotic-Resistant Campylobacterales Isolated from Chilean Poultry Meat.</title>
        <authorList>
            <person name="Concha-Toloza M."/>
            <person name="Lopez-Cantillo M."/>
            <person name="Molina-Mora J.A."/>
            <person name="Collado L."/>
        </authorList>
    </citation>
    <scope>NUCLEOTIDE SEQUENCE</scope>
    <source>
        <strain evidence="8">FR1p153A2</strain>
    </source>
</reference>
<dbReference type="Gene3D" id="1.10.150.130">
    <property type="match status" value="1"/>
</dbReference>
<feature type="domain" description="Core-binding (CB)" evidence="7">
    <location>
        <begin position="90"/>
        <end position="169"/>
    </location>
</feature>
<dbReference type="PANTHER" id="PTHR30349">
    <property type="entry name" value="PHAGE INTEGRASE-RELATED"/>
    <property type="match status" value="1"/>
</dbReference>
<dbReference type="Gene3D" id="1.10.443.10">
    <property type="entry name" value="Intergrase catalytic core"/>
    <property type="match status" value="1"/>
</dbReference>